<gene>
    <name evidence="1" type="ORF">METZ01_LOCUS356844</name>
</gene>
<evidence type="ECO:0000313" key="1">
    <source>
        <dbReference type="EMBL" id="SVD03990.1"/>
    </source>
</evidence>
<dbReference type="AlphaFoldDB" id="A0A382S2E0"/>
<feature type="non-terminal residue" evidence="1">
    <location>
        <position position="33"/>
    </location>
</feature>
<sequence length="33" mass="3658">MIAPALLESAVFRHHEPIFVYGAPNYVDADSVQ</sequence>
<protein>
    <submittedName>
        <fullName evidence="1">Uncharacterized protein</fullName>
    </submittedName>
</protein>
<proteinExistence type="predicted"/>
<name>A0A382S2E0_9ZZZZ</name>
<reference evidence="1" key="1">
    <citation type="submission" date="2018-05" db="EMBL/GenBank/DDBJ databases">
        <authorList>
            <person name="Lanie J.A."/>
            <person name="Ng W.-L."/>
            <person name="Kazmierczak K.M."/>
            <person name="Andrzejewski T.M."/>
            <person name="Davidsen T.M."/>
            <person name="Wayne K.J."/>
            <person name="Tettelin H."/>
            <person name="Glass J.I."/>
            <person name="Rusch D."/>
            <person name="Podicherti R."/>
            <person name="Tsui H.-C.T."/>
            <person name="Winkler M.E."/>
        </authorList>
    </citation>
    <scope>NUCLEOTIDE SEQUENCE</scope>
</reference>
<dbReference type="EMBL" id="UINC01125866">
    <property type="protein sequence ID" value="SVD03990.1"/>
    <property type="molecule type" value="Genomic_DNA"/>
</dbReference>
<organism evidence="1">
    <name type="scientific">marine metagenome</name>
    <dbReference type="NCBI Taxonomy" id="408172"/>
    <lineage>
        <taxon>unclassified sequences</taxon>
        <taxon>metagenomes</taxon>
        <taxon>ecological metagenomes</taxon>
    </lineage>
</organism>
<accession>A0A382S2E0</accession>